<evidence type="ECO:0000313" key="2">
    <source>
        <dbReference type="EMBL" id="KAL0916367.1"/>
    </source>
</evidence>
<comment type="caution">
    <text evidence="2">The sequence shown here is derived from an EMBL/GenBank/DDBJ whole genome shotgun (WGS) entry which is preliminary data.</text>
</comment>
<keyword evidence="3" id="KW-1185">Reference proteome</keyword>
<evidence type="ECO:0000256" key="1">
    <source>
        <dbReference type="SAM" id="MobiDB-lite"/>
    </source>
</evidence>
<reference evidence="2 3" key="1">
    <citation type="journal article" date="2024" name="Plant Biotechnol. J.">
        <title>Dendrobium thyrsiflorum genome and its molecular insights into genes involved in important horticultural traits.</title>
        <authorList>
            <person name="Chen B."/>
            <person name="Wang J.Y."/>
            <person name="Zheng P.J."/>
            <person name="Li K.L."/>
            <person name="Liang Y.M."/>
            <person name="Chen X.F."/>
            <person name="Zhang C."/>
            <person name="Zhao X."/>
            <person name="He X."/>
            <person name="Zhang G.Q."/>
            <person name="Liu Z.J."/>
            <person name="Xu Q."/>
        </authorList>
    </citation>
    <scope>NUCLEOTIDE SEQUENCE [LARGE SCALE GENOMIC DNA]</scope>
    <source>
        <strain evidence="2">GZMU011</strain>
    </source>
</reference>
<protein>
    <submittedName>
        <fullName evidence="2">Uncharacterized protein</fullName>
    </submittedName>
</protein>
<feature type="region of interest" description="Disordered" evidence="1">
    <location>
        <begin position="47"/>
        <end position="85"/>
    </location>
</feature>
<feature type="compositionally biased region" description="Basic and acidic residues" evidence="1">
    <location>
        <begin position="49"/>
        <end position="65"/>
    </location>
</feature>
<organism evidence="2 3">
    <name type="scientific">Dendrobium thyrsiflorum</name>
    <name type="common">Pinecone-like raceme dendrobium</name>
    <name type="synonym">Orchid</name>
    <dbReference type="NCBI Taxonomy" id="117978"/>
    <lineage>
        <taxon>Eukaryota</taxon>
        <taxon>Viridiplantae</taxon>
        <taxon>Streptophyta</taxon>
        <taxon>Embryophyta</taxon>
        <taxon>Tracheophyta</taxon>
        <taxon>Spermatophyta</taxon>
        <taxon>Magnoliopsida</taxon>
        <taxon>Liliopsida</taxon>
        <taxon>Asparagales</taxon>
        <taxon>Orchidaceae</taxon>
        <taxon>Epidendroideae</taxon>
        <taxon>Malaxideae</taxon>
        <taxon>Dendrobiinae</taxon>
        <taxon>Dendrobium</taxon>
    </lineage>
</organism>
<proteinExistence type="predicted"/>
<gene>
    <name evidence="2" type="ORF">M5K25_013871</name>
</gene>
<dbReference type="Proteomes" id="UP001552299">
    <property type="component" value="Unassembled WGS sequence"/>
</dbReference>
<name>A0ABD0UU39_DENTH</name>
<dbReference type="AlphaFoldDB" id="A0ABD0UU39"/>
<dbReference type="EMBL" id="JANQDX010000011">
    <property type="protein sequence ID" value="KAL0916367.1"/>
    <property type="molecule type" value="Genomic_DNA"/>
</dbReference>
<accession>A0ABD0UU39</accession>
<evidence type="ECO:0000313" key="3">
    <source>
        <dbReference type="Proteomes" id="UP001552299"/>
    </source>
</evidence>
<sequence length="85" mass="9329">MSPNQGPKALELISAVHSNHSKNTPDISLIYEPCHSQKSINRALILLEKGPKAREEEEKKRRGEGRSSSSTTAGVSPSEFRRTAT</sequence>